<sequence>MKMSVLKPALIGIGLCISGALQAQQSTVKSAPWEKYAFLIGDWVGEGNGQPGQGTGYFSIRPDLDARILVRKNHTEYPATPKKAAFTHDDLMIIYADRPGELSKAIYMDNEDHTIHYTITFSDDQKTIVFTSTATEGGPAFRLSYTQLDAATLTLKFEIAPPGNPVVFNPYLEGKVHRKK</sequence>
<protein>
    <recommendedName>
        <fullName evidence="4">DUF1794 domain-containing protein</fullName>
    </recommendedName>
</protein>
<organism evidence="2 3">
    <name type="scientific">Chitinophaga oryziterrae</name>
    <dbReference type="NCBI Taxonomy" id="1031224"/>
    <lineage>
        <taxon>Bacteria</taxon>
        <taxon>Pseudomonadati</taxon>
        <taxon>Bacteroidota</taxon>
        <taxon>Chitinophagia</taxon>
        <taxon>Chitinophagales</taxon>
        <taxon>Chitinophagaceae</taxon>
        <taxon>Chitinophaga</taxon>
    </lineage>
</organism>
<reference evidence="2 3" key="1">
    <citation type="submission" date="2019-12" db="EMBL/GenBank/DDBJ databases">
        <title>The draft genomic sequence of strain Chitinophaga oryziterrae JCM 16595.</title>
        <authorList>
            <person name="Zhang X."/>
        </authorList>
    </citation>
    <scope>NUCLEOTIDE SEQUENCE [LARGE SCALE GENOMIC DNA]</scope>
    <source>
        <strain evidence="2 3">JCM 16595</strain>
    </source>
</reference>
<evidence type="ECO:0008006" key="4">
    <source>
        <dbReference type="Google" id="ProtNLM"/>
    </source>
</evidence>
<comment type="caution">
    <text evidence="2">The sequence shown here is derived from an EMBL/GenBank/DDBJ whole genome shotgun (WGS) entry which is preliminary data.</text>
</comment>
<dbReference type="RefSeq" id="WP_157298701.1">
    <property type="nucleotide sequence ID" value="NZ_BAAAZB010000005.1"/>
</dbReference>
<dbReference type="AlphaFoldDB" id="A0A6N8J750"/>
<dbReference type="Proteomes" id="UP000468388">
    <property type="component" value="Unassembled WGS sequence"/>
</dbReference>
<dbReference type="EMBL" id="WRXO01000001">
    <property type="protein sequence ID" value="MVT40069.1"/>
    <property type="molecule type" value="Genomic_DNA"/>
</dbReference>
<feature type="chain" id="PRO_5027114378" description="DUF1794 domain-containing protein" evidence="1">
    <location>
        <begin position="24"/>
        <end position="180"/>
    </location>
</feature>
<feature type="signal peptide" evidence="1">
    <location>
        <begin position="1"/>
        <end position="23"/>
    </location>
</feature>
<keyword evidence="1" id="KW-0732">Signal</keyword>
<accession>A0A6N8J750</accession>
<evidence type="ECO:0000256" key="1">
    <source>
        <dbReference type="SAM" id="SignalP"/>
    </source>
</evidence>
<gene>
    <name evidence="2" type="ORF">GO495_05705</name>
</gene>
<evidence type="ECO:0000313" key="2">
    <source>
        <dbReference type="EMBL" id="MVT40069.1"/>
    </source>
</evidence>
<keyword evidence="3" id="KW-1185">Reference proteome</keyword>
<dbReference type="OrthoDB" id="677444at2"/>
<name>A0A6N8J750_9BACT</name>
<evidence type="ECO:0000313" key="3">
    <source>
        <dbReference type="Proteomes" id="UP000468388"/>
    </source>
</evidence>
<proteinExistence type="predicted"/>